<name>A0A1A0QXR5_MYCPR</name>
<sequence>MEPAVDAWQYTCPYCDTLTGQHHRKVLIDQVSDPPKVDESAKRTRCNACNIVSWWVNGVLVYPPVAKTAEPPIEGMPEDVLDLYNEARMVADLSPRSASALLRTALEVLTTNHLGQDGVRLNDAIGNLVQAGRLDDELQQAMDVLRLTGNGAVHPREVRLDDNSNDATAMFELLNLVVDRLVVRPARIRKLYADLPESKREQIDKRDGG</sequence>
<organism evidence="2 3">
    <name type="scientific">Mycolicibacterium peregrinum</name>
    <name type="common">Mycobacterium peregrinum</name>
    <dbReference type="NCBI Taxonomy" id="43304"/>
    <lineage>
        <taxon>Bacteria</taxon>
        <taxon>Bacillati</taxon>
        <taxon>Actinomycetota</taxon>
        <taxon>Actinomycetes</taxon>
        <taxon>Mycobacteriales</taxon>
        <taxon>Mycobacteriaceae</taxon>
        <taxon>Mycolicibacterium</taxon>
    </lineage>
</organism>
<evidence type="ECO:0000313" key="2">
    <source>
        <dbReference type="EMBL" id="OBB26314.1"/>
    </source>
</evidence>
<evidence type="ECO:0000313" key="3">
    <source>
        <dbReference type="Proteomes" id="UP000093902"/>
    </source>
</evidence>
<dbReference type="InterPro" id="IPR025285">
    <property type="entry name" value="DUF4145"/>
</dbReference>
<dbReference type="EMBL" id="LZSO01000034">
    <property type="protein sequence ID" value="OBB26314.1"/>
    <property type="molecule type" value="Genomic_DNA"/>
</dbReference>
<proteinExistence type="predicted"/>
<evidence type="ECO:0000259" key="1">
    <source>
        <dbReference type="Pfam" id="PF13643"/>
    </source>
</evidence>
<gene>
    <name evidence="2" type="ORF">A5792_04275</name>
</gene>
<dbReference type="AlphaFoldDB" id="A0A1A0QXR5"/>
<protein>
    <recommendedName>
        <fullName evidence="1">DUF4145 domain-containing protein</fullName>
    </recommendedName>
</protein>
<comment type="caution">
    <text evidence="2">The sequence shown here is derived from an EMBL/GenBank/DDBJ whole genome shotgun (WGS) entry which is preliminary data.</text>
</comment>
<feature type="domain" description="DUF4145" evidence="1">
    <location>
        <begin position="85"/>
        <end position="167"/>
    </location>
</feature>
<reference evidence="3" key="1">
    <citation type="submission" date="2016-06" db="EMBL/GenBank/DDBJ databases">
        <authorList>
            <person name="Sutton G."/>
            <person name="Brinkac L."/>
            <person name="Sanka R."/>
            <person name="Adams M."/>
            <person name="Lau E."/>
            <person name="Mehaffy C."/>
            <person name="Tameris M."/>
            <person name="Hatherill M."/>
            <person name="Hanekom W."/>
            <person name="Mahomed H."/>
            <person name="Mcshane H."/>
        </authorList>
    </citation>
    <scope>NUCLEOTIDE SEQUENCE [LARGE SCALE GENOMIC DNA]</scope>
    <source>
        <strain evidence="3">852002-51209_SCH5440388</strain>
    </source>
</reference>
<dbReference type="Proteomes" id="UP000093902">
    <property type="component" value="Unassembled WGS sequence"/>
</dbReference>
<accession>A0A1A0QXR5</accession>
<dbReference type="Pfam" id="PF13643">
    <property type="entry name" value="DUF4145"/>
    <property type="match status" value="1"/>
</dbReference>